<dbReference type="EMBL" id="JAHIBW010000085">
    <property type="protein sequence ID" value="KAG7294914.1"/>
    <property type="molecule type" value="Genomic_DNA"/>
</dbReference>
<comment type="caution">
    <text evidence="1">The sequence shown here is derived from an EMBL/GenBank/DDBJ whole genome shotgun (WGS) entry which is preliminary data.</text>
</comment>
<evidence type="ECO:0000313" key="2">
    <source>
        <dbReference type="Proteomes" id="UP000823941"/>
    </source>
</evidence>
<organism evidence="1 2">
    <name type="scientific">Plutella xylostella</name>
    <name type="common">Diamondback moth</name>
    <name type="synonym">Plutella maculipennis</name>
    <dbReference type="NCBI Taxonomy" id="51655"/>
    <lineage>
        <taxon>Eukaryota</taxon>
        <taxon>Metazoa</taxon>
        <taxon>Ecdysozoa</taxon>
        <taxon>Arthropoda</taxon>
        <taxon>Hexapoda</taxon>
        <taxon>Insecta</taxon>
        <taxon>Pterygota</taxon>
        <taxon>Neoptera</taxon>
        <taxon>Endopterygota</taxon>
        <taxon>Lepidoptera</taxon>
        <taxon>Glossata</taxon>
        <taxon>Ditrysia</taxon>
        <taxon>Yponomeutoidea</taxon>
        <taxon>Plutellidae</taxon>
        <taxon>Plutella</taxon>
    </lineage>
</organism>
<reference evidence="1 2" key="1">
    <citation type="submission" date="2021-06" db="EMBL/GenBank/DDBJ databases">
        <title>A haploid diamondback moth (Plutella xylostella L.) genome assembly resolves 31 chromosomes and identifies a diamide resistance mutation.</title>
        <authorList>
            <person name="Ward C.M."/>
            <person name="Perry K.D."/>
            <person name="Baker G."/>
            <person name="Powis K."/>
            <person name="Heckel D.G."/>
            <person name="Baxter S.W."/>
        </authorList>
    </citation>
    <scope>NUCLEOTIDE SEQUENCE [LARGE SCALE GENOMIC DNA]</scope>
    <source>
        <strain evidence="1 2">LV</strain>
        <tissue evidence="1">Single pupa</tissue>
    </source>
</reference>
<proteinExistence type="predicted"/>
<sequence>MFLEAPNSNQTLAAFSPVHLNSCLGHQHRPPPLANRTLHLEVPSRQMSFKNKKHQANLNVLAQANANSFFGQQPPAAAPSVFGSGAAGVGAGAGAGGAAGAYSAADELSAEELASFSAAEFTLGLVPERAPPRELCV</sequence>
<accession>A0ABQ7PPJ6</accession>
<dbReference type="Proteomes" id="UP000823941">
    <property type="component" value="Unassembled WGS sequence"/>
</dbReference>
<keyword evidence="2" id="KW-1185">Reference proteome</keyword>
<gene>
    <name evidence="1" type="ORF">JYU34_022695</name>
</gene>
<name>A0ABQ7PPJ6_PLUXY</name>
<protein>
    <submittedName>
        <fullName evidence="1">Uncharacterized protein</fullName>
    </submittedName>
</protein>
<evidence type="ECO:0000313" key="1">
    <source>
        <dbReference type="EMBL" id="KAG7294914.1"/>
    </source>
</evidence>